<evidence type="ECO:0000313" key="1">
    <source>
        <dbReference type="EMBL" id="KAH7856711.1"/>
    </source>
</evidence>
<organism evidence="1 2">
    <name type="scientific">Vaccinium darrowii</name>
    <dbReference type="NCBI Taxonomy" id="229202"/>
    <lineage>
        <taxon>Eukaryota</taxon>
        <taxon>Viridiplantae</taxon>
        <taxon>Streptophyta</taxon>
        <taxon>Embryophyta</taxon>
        <taxon>Tracheophyta</taxon>
        <taxon>Spermatophyta</taxon>
        <taxon>Magnoliopsida</taxon>
        <taxon>eudicotyledons</taxon>
        <taxon>Gunneridae</taxon>
        <taxon>Pentapetalae</taxon>
        <taxon>asterids</taxon>
        <taxon>Ericales</taxon>
        <taxon>Ericaceae</taxon>
        <taxon>Vaccinioideae</taxon>
        <taxon>Vaccinieae</taxon>
        <taxon>Vaccinium</taxon>
    </lineage>
</organism>
<sequence length="78" mass="8533">MILMRLLNETSEALGGSCSNPARTRKSWIIPGMGASFTKLNSGDISKKSPEKLVQLRQSLDNVISVLPFKSSLLNLNE</sequence>
<name>A0ACB7YTB0_9ERIC</name>
<reference evidence="1 2" key="1">
    <citation type="journal article" date="2021" name="Hortic Res">
        <title>High-quality reference genome and annotation aids understanding of berry development for evergreen blueberry (Vaccinium darrowii).</title>
        <authorList>
            <person name="Yu J."/>
            <person name="Hulse-Kemp A.M."/>
            <person name="Babiker E."/>
            <person name="Staton M."/>
        </authorList>
    </citation>
    <scope>NUCLEOTIDE SEQUENCE [LARGE SCALE GENOMIC DNA]</scope>
    <source>
        <strain evidence="2">cv. NJ 8807/NJ 8810</strain>
        <tissue evidence="1">Young leaf</tissue>
    </source>
</reference>
<comment type="caution">
    <text evidence="1">The sequence shown here is derived from an EMBL/GenBank/DDBJ whole genome shotgun (WGS) entry which is preliminary data.</text>
</comment>
<gene>
    <name evidence="1" type="ORF">Vadar_004543</name>
</gene>
<evidence type="ECO:0000313" key="2">
    <source>
        <dbReference type="Proteomes" id="UP000828048"/>
    </source>
</evidence>
<keyword evidence="2" id="KW-1185">Reference proteome</keyword>
<dbReference type="Proteomes" id="UP000828048">
    <property type="component" value="Chromosome 3"/>
</dbReference>
<proteinExistence type="predicted"/>
<accession>A0ACB7YTB0</accession>
<protein>
    <submittedName>
        <fullName evidence="1">Uncharacterized protein</fullName>
    </submittedName>
</protein>
<dbReference type="EMBL" id="CM037153">
    <property type="protein sequence ID" value="KAH7856711.1"/>
    <property type="molecule type" value="Genomic_DNA"/>
</dbReference>